<dbReference type="KEGG" id="vmo:VMUT_0503"/>
<dbReference type="GeneID" id="10288155"/>
<name>F0QUQ3_VULM7</name>
<accession>F0QUQ3</accession>
<evidence type="ECO:0000313" key="2">
    <source>
        <dbReference type="Proteomes" id="UP000007485"/>
    </source>
</evidence>
<dbReference type="EMBL" id="CP002529">
    <property type="protein sequence ID" value="ADY00714.1"/>
    <property type="molecule type" value="Genomic_DNA"/>
</dbReference>
<organism evidence="1 2">
    <name type="scientific">Vulcanisaeta moutnovskia (strain 768-28)</name>
    <dbReference type="NCBI Taxonomy" id="985053"/>
    <lineage>
        <taxon>Archaea</taxon>
        <taxon>Thermoproteota</taxon>
        <taxon>Thermoprotei</taxon>
        <taxon>Thermoproteales</taxon>
        <taxon>Thermoproteaceae</taxon>
        <taxon>Vulcanisaeta</taxon>
    </lineage>
</organism>
<dbReference type="RefSeq" id="WP_013603877.1">
    <property type="nucleotide sequence ID" value="NC_015151.1"/>
</dbReference>
<proteinExistence type="predicted"/>
<gene>
    <name evidence="1" type="ordered locus">VMUT_0503</name>
</gene>
<keyword evidence="2" id="KW-1185">Reference proteome</keyword>
<dbReference type="STRING" id="985053.VMUT_0503"/>
<evidence type="ECO:0000313" key="1">
    <source>
        <dbReference type="EMBL" id="ADY00714.1"/>
    </source>
</evidence>
<protein>
    <submittedName>
        <fullName evidence="1">Uncharacterized protein</fullName>
    </submittedName>
</protein>
<reference evidence="1 2" key="1">
    <citation type="journal article" date="2011" name="J. Bacteriol.">
        <title>Complete genome sequence of 'Vulcanisaeta moutnovskia' strain 768-28, a novel member of the hyperthermophilic crenarchaeal genus vulcanisaeta.</title>
        <authorList>
            <person name="Gumerov V.M."/>
            <person name="Mardanov A.V."/>
            <person name="Beletsky A.V."/>
            <person name="Prokofeva M.I."/>
            <person name="Bonch-Osmolovskaya E.A."/>
            <person name="Ravin N.V."/>
            <person name="Skryabin K.G."/>
        </authorList>
    </citation>
    <scope>NUCLEOTIDE SEQUENCE [LARGE SCALE GENOMIC DNA]</scope>
    <source>
        <strain evidence="1 2">768-28</strain>
    </source>
</reference>
<dbReference type="Proteomes" id="UP000007485">
    <property type="component" value="Chromosome"/>
</dbReference>
<dbReference type="eggNOG" id="arCOG06116">
    <property type="taxonomic scope" value="Archaea"/>
</dbReference>
<sequence length="311" mass="36033">MISIILSPPSVEYMKYLREIAQHYDVFIVEVPDVEGVRRYLNGEIDFDQLLYEIEYFDVNYARVFYGVLKELNKGGIEVIPIDPYGLISMKIRIKAITGGLSSISISNEEVYIAYMETKIAEAYRGYNSALFRRSFDDSVRWVIKYARLDTERIKFKSELRARELTKVLGAFRGRDILIHADHYNEILVEYLGSKLMCRPSVMRLNDVVSKRLGVRTLHHPGLVLTHNYLYGITMDENKEYLLGAQALIYTILKMKVLGGVDKDLLGDRAILIDNTLIRFAYNLSLNEARKLFHTLMEIPKGIFRVKLRRT</sequence>
<dbReference type="AlphaFoldDB" id="F0QUQ3"/>
<dbReference type="HOGENOM" id="CLU_920161_0_0_2"/>